<protein>
    <submittedName>
        <fullName evidence="2">Uncharacterized protein</fullName>
    </submittedName>
</protein>
<name>A0ABS6SHY0_9SPHN</name>
<dbReference type="RefSeq" id="WP_218315175.1">
    <property type="nucleotide sequence ID" value="NZ_JAGSPB010000001.1"/>
</dbReference>
<sequence>MRCRLSLSRWLSSHHPRKRTPPPAQSSPKPPQKLHSLKADETAGQNDVENAAKLARIAASAVKDVRIAALQIATPLASIAVIDGKAGVTVPARKDAPKVSIAAASAGPTASTVAANVVLTGSNAAETAVRTDSIGRAVIAQQIAWIAAANAGQSA</sequence>
<evidence type="ECO:0000256" key="1">
    <source>
        <dbReference type="SAM" id="MobiDB-lite"/>
    </source>
</evidence>
<feature type="compositionally biased region" description="Low complexity" evidence="1">
    <location>
        <begin position="1"/>
        <end position="11"/>
    </location>
</feature>
<proteinExistence type="predicted"/>
<dbReference type="EMBL" id="JAGSPB010000001">
    <property type="protein sequence ID" value="MBV7264619.1"/>
    <property type="molecule type" value="Genomic_DNA"/>
</dbReference>
<keyword evidence="3" id="KW-1185">Reference proteome</keyword>
<evidence type="ECO:0000313" key="2">
    <source>
        <dbReference type="EMBL" id="MBV7264619.1"/>
    </source>
</evidence>
<comment type="caution">
    <text evidence="2">The sequence shown here is derived from an EMBL/GenBank/DDBJ whole genome shotgun (WGS) entry which is preliminary data.</text>
</comment>
<feature type="compositionally biased region" description="Pro residues" evidence="1">
    <location>
        <begin position="21"/>
        <end position="31"/>
    </location>
</feature>
<evidence type="ECO:0000313" key="3">
    <source>
        <dbReference type="Proteomes" id="UP000699975"/>
    </source>
</evidence>
<accession>A0ABS6SHY0</accession>
<reference evidence="2 3" key="1">
    <citation type="submission" date="2021-04" db="EMBL/GenBank/DDBJ databases">
        <authorList>
            <person name="Pira H."/>
            <person name="Risdian C."/>
            <person name="Wink J."/>
        </authorList>
    </citation>
    <scope>NUCLEOTIDE SEQUENCE [LARGE SCALE GENOMIC DNA]</scope>
    <source>
        <strain evidence="2 3">WH131</strain>
    </source>
</reference>
<dbReference type="Proteomes" id="UP000699975">
    <property type="component" value="Unassembled WGS sequence"/>
</dbReference>
<organism evidence="2 3">
    <name type="scientific">Erythrobacter ani</name>
    <dbReference type="NCBI Taxonomy" id="2827235"/>
    <lineage>
        <taxon>Bacteria</taxon>
        <taxon>Pseudomonadati</taxon>
        <taxon>Pseudomonadota</taxon>
        <taxon>Alphaproteobacteria</taxon>
        <taxon>Sphingomonadales</taxon>
        <taxon>Erythrobacteraceae</taxon>
        <taxon>Erythrobacter/Porphyrobacter group</taxon>
        <taxon>Erythrobacter</taxon>
    </lineage>
</organism>
<feature type="region of interest" description="Disordered" evidence="1">
    <location>
        <begin position="1"/>
        <end position="44"/>
    </location>
</feature>
<gene>
    <name evidence="2" type="ORF">KCG45_00335</name>
</gene>